<keyword evidence="3" id="KW-0812">Transmembrane</keyword>
<accession>A0A6J5YGE7</accession>
<feature type="compositionally biased region" description="Polar residues" evidence="2">
    <location>
        <begin position="66"/>
        <end position="79"/>
    </location>
</feature>
<dbReference type="Pfam" id="PF00746">
    <property type="entry name" value="Gram_pos_anchor"/>
    <property type="match status" value="1"/>
</dbReference>
<sequence length="125" mass="12951">MTAPSGTIEPEGVTLCENGETPPDCTVTEVVIPGEGTWIVDPDTGNIKFKPDPDFDGESTITYQVTDSNDETGTGQLTAKSPADGALPSTGSDSSLTLVLGALTLIMGGAGLELLRRRRLRACVA</sequence>
<feature type="domain" description="Gram-positive cocci surface proteins LPxTG" evidence="4">
    <location>
        <begin position="80"/>
        <end position="119"/>
    </location>
</feature>
<evidence type="ECO:0000256" key="2">
    <source>
        <dbReference type="SAM" id="MobiDB-lite"/>
    </source>
</evidence>
<dbReference type="NCBIfam" id="TIGR01167">
    <property type="entry name" value="LPXTG_anchor"/>
    <property type="match status" value="1"/>
</dbReference>
<evidence type="ECO:0000313" key="5">
    <source>
        <dbReference type="EMBL" id="CAB4324515.1"/>
    </source>
</evidence>
<reference evidence="5" key="1">
    <citation type="submission" date="2020-05" db="EMBL/GenBank/DDBJ databases">
        <authorList>
            <person name="Chiriac C."/>
            <person name="Salcher M."/>
            <person name="Ghai R."/>
            <person name="Kavagutti S V."/>
        </authorList>
    </citation>
    <scope>NUCLEOTIDE SEQUENCE</scope>
</reference>
<evidence type="ECO:0000256" key="3">
    <source>
        <dbReference type="SAM" id="Phobius"/>
    </source>
</evidence>
<protein>
    <submittedName>
        <fullName evidence="5">Unannotated protein</fullName>
    </submittedName>
</protein>
<dbReference type="Gene3D" id="2.60.40.2810">
    <property type="match status" value="1"/>
</dbReference>
<dbReference type="Pfam" id="PF17963">
    <property type="entry name" value="Big_9"/>
    <property type="match status" value="1"/>
</dbReference>
<evidence type="ECO:0000259" key="4">
    <source>
        <dbReference type="Pfam" id="PF00746"/>
    </source>
</evidence>
<feature type="region of interest" description="Disordered" evidence="2">
    <location>
        <begin position="1"/>
        <end position="21"/>
    </location>
</feature>
<evidence type="ECO:0000256" key="1">
    <source>
        <dbReference type="ARBA" id="ARBA00022525"/>
    </source>
</evidence>
<name>A0A6J5YGE7_9ZZZZ</name>
<feature type="region of interest" description="Disordered" evidence="2">
    <location>
        <begin position="66"/>
        <end position="91"/>
    </location>
</feature>
<dbReference type="AlphaFoldDB" id="A0A6J5YGE7"/>
<keyword evidence="3" id="KW-1133">Transmembrane helix</keyword>
<gene>
    <name evidence="5" type="ORF">UFOPK1392_02289</name>
</gene>
<dbReference type="InterPro" id="IPR019931">
    <property type="entry name" value="LPXTG_anchor"/>
</dbReference>
<keyword evidence="1" id="KW-0964">Secreted</keyword>
<keyword evidence="3" id="KW-0472">Membrane</keyword>
<feature type="transmembrane region" description="Helical" evidence="3">
    <location>
        <begin position="96"/>
        <end position="115"/>
    </location>
</feature>
<proteinExistence type="predicted"/>
<dbReference type="EMBL" id="CAEMXZ010000162">
    <property type="protein sequence ID" value="CAB4324515.1"/>
    <property type="molecule type" value="Genomic_DNA"/>
</dbReference>
<organism evidence="5">
    <name type="scientific">freshwater metagenome</name>
    <dbReference type="NCBI Taxonomy" id="449393"/>
    <lineage>
        <taxon>unclassified sequences</taxon>
        <taxon>metagenomes</taxon>
        <taxon>ecological metagenomes</taxon>
    </lineage>
</organism>